<dbReference type="VEuPathDB" id="ToxoDB:EBH_0033330"/>
<organism evidence="2 3">
    <name type="scientific">Eimeria brunetti</name>
    <dbReference type="NCBI Taxonomy" id="51314"/>
    <lineage>
        <taxon>Eukaryota</taxon>
        <taxon>Sar</taxon>
        <taxon>Alveolata</taxon>
        <taxon>Apicomplexa</taxon>
        <taxon>Conoidasida</taxon>
        <taxon>Coccidia</taxon>
        <taxon>Eucoccidiorida</taxon>
        <taxon>Eimeriorina</taxon>
        <taxon>Eimeriidae</taxon>
        <taxon>Eimeria</taxon>
    </lineage>
</organism>
<sequence>MPTVHCTFLFTEARGFERKIELWRGAFPPDAATAAAAVHTSAPAAASAVTAAVTGGGATNAGTSPDEASVDNDPEAERASAPPESEGDAAEAEDEEVGGTVRFHPEATEGGKGTGRRRRVQEDAVANMGFVELVENLLLTHDSNNSRGFRSGSQGSIVTEISSEPDSDADARYLRGEQRGEQEDGWEWEAEEISAFASQIHAKMRQQLEQEAAFVELGFKSGIAVMTGALAVEDDTKMLLHEGRLAGLGLTPLDDETQADVQRIDLGVLLTLTPDNYGSPLFKMHRELTRLGSTSSEDSVSESETDHSTNNNNSNRNSTGSSNAVETT</sequence>
<feature type="compositionally biased region" description="Low complexity" evidence="1">
    <location>
        <begin position="308"/>
        <end position="328"/>
    </location>
</feature>
<dbReference type="Proteomes" id="UP000030750">
    <property type="component" value="Unassembled WGS sequence"/>
</dbReference>
<dbReference type="EMBL" id="HG712207">
    <property type="protein sequence ID" value="CDJ50401.1"/>
    <property type="molecule type" value="Genomic_DNA"/>
</dbReference>
<keyword evidence="3" id="KW-1185">Reference proteome</keyword>
<evidence type="ECO:0000256" key="1">
    <source>
        <dbReference type="SAM" id="MobiDB-lite"/>
    </source>
</evidence>
<name>U6LJN3_9EIME</name>
<proteinExistence type="predicted"/>
<feature type="compositionally biased region" description="Acidic residues" evidence="1">
    <location>
        <begin position="85"/>
        <end position="97"/>
    </location>
</feature>
<reference evidence="2" key="2">
    <citation type="submission" date="2013-10" db="EMBL/GenBank/DDBJ databases">
        <authorList>
            <person name="Aslett M."/>
        </authorList>
    </citation>
    <scope>NUCLEOTIDE SEQUENCE [LARGE SCALE GENOMIC DNA]</scope>
    <source>
        <strain evidence="2">Houghton</strain>
    </source>
</reference>
<gene>
    <name evidence="2" type="ORF">EBH_0033330</name>
</gene>
<protein>
    <submittedName>
        <fullName evidence="2">Uncharacterized protein</fullName>
    </submittedName>
</protein>
<dbReference type="OrthoDB" id="347667at2759"/>
<evidence type="ECO:0000313" key="3">
    <source>
        <dbReference type="Proteomes" id="UP000030750"/>
    </source>
</evidence>
<reference evidence="2" key="1">
    <citation type="submission" date="2013-10" db="EMBL/GenBank/DDBJ databases">
        <title>Genomic analysis of the causative agents of coccidiosis in chickens.</title>
        <authorList>
            <person name="Reid A.J."/>
            <person name="Blake D."/>
            <person name="Billington K."/>
            <person name="Browne H."/>
            <person name="Dunn M."/>
            <person name="Hung S."/>
            <person name="Kawahara F."/>
            <person name="Miranda-Saavedra D."/>
            <person name="Mourier T."/>
            <person name="Nagra H."/>
            <person name="Otto T.D."/>
            <person name="Rawlings N."/>
            <person name="Sanchez A."/>
            <person name="Sanders M."/>
            <person name="Subramaniam C."/>
            <person name="Tay Y."/>
            <person name="Dear P."/>
            <person name="Doerig C."/>
            <person name="Gruber A."/>
            <person name="Parkinson J."/>
            <person name="Shirley M."/>
            <person name="Wan K.L."/>
            <person name="Berriman M."/>
            <person name="Tomley F."/>
            <person name="Pain A."/>
        </authorList>
    </citation>
    <scope>NUCLEOTIDE SEQUENCE [LARGE SCALE GENOMIC DNA]</scope>
    <source>
        <strain evidence="2">Houghton</strain>
    </source>
</reference>
<feature type="region of interest" description="Disordered" evidence="1">
    <location>
        <begin position="143"/>
        <end position="169"/>
    </location>
</feature>
<accession>U6LJN3</accession>
<evidence type="ECO:0000313" key="2">
    <source>
        <dbReference type="EMBL" id="CDJ50401.1"/>
    </source>
</evidence>
<feature type="compositionally biased region" description="Polar residues" evidence="1">
    <location>
        <begin position="143"/>
        <end position="162"/>
    </location>
</feature>
<feature type="region of interest" description="Disordered" evidence="1">
    <location>
        <begin position="292"/>
        <end position="328"/>
    </location>
</feature>
<feature type="region of interest" description="Disordered" evidence="1">
    <location>
        <begin position="57"/>
        <end position="119"/>
    </location>
</feature>
<dbReference type="AlphaFoldDB" id="U6LJN3"/>